<evidence type="ECO:0000313" key="1">
    <source>
        <dbReference type="EMBL" id="QBK85164.1"/>
    </source>
</evidence>
<protein>
    <submittedName>
        <fullName evidence="1">Uncharacterized protein</fullName>
    </submittedName>
</protein>
<accession>A0A481YRR9</accession>
<dbReference type="EMBL" id="MK500305">
    <property type="protein sequence ID" value="QBK85164.1"/>
    <property type="molecule type" value="Genomic_DNA"/>
</dbReference>
<organism evidence="1">
    <name type="scientific">Pithovirus LCDPAC02</name>
    <dbReference type="NCBI Taxonomy" id="2506601"/>
    <lineage>
        <taxon>Viruses</taxon>
        <taxon>Pithoviruses</taxon>
    </lineage>
</organism>
<reference evidence="1" key="1">
    <citation type="journal article" date="2019" name="MBio">
        <title>Virus Genomes from Deep Sea Sediments Expand the Ocean Megavirome and Support Independent Origins of Viral Gigantism.</title>
        <authorList>
            <person name="Backstrom D."/>
            <person name="Yutin N."/>
            <person name="Jorgensen S.L."/>
            <person name="Dharamshi J."/>
            <person name="Homa F."/>
            <person name="Zaremba-Niedwiedzka K."/>
            <person name="Spang A."/>
            <person name="Wolf Y.I."/>
            <person name="Koonin E.V."/>
            <person name="Ettema T.J."/>
        </authorList>
    </citation>
    <scope>NUCLEOTIDE SEQUENCE</scope>
</reference>
<sequence>MLEIKIPENLYPNEKQINVGLEYDKYGRIMKNPPSLEAYYYSMKRERGSGKSGKKFRSKRRNIYNGKEYTKNKNSNCKYVVNTNQIYEIFGYDIDCEDNKGIIKCNEDTVKEYLLYIYEQYYGVLIYEYLKEFDIIKYDNEQKILTHNKNGKIIMSKIKYKSLFGNMGNDNIDYVDIIFN</sequence>
<gene>
    <name evidence="1" type="ORF">LCDPAC02_03630</name>
</gene>
<name>A0A481YRR9_9VIRU</name>
<proteinExistence type="predicted"/>